<protein>
    <submittedName>
        <fullName evidence="2">Uncharacterized protein</fullName>
    </submittedName>
</protein>
<keyword evidence="1" id="KW-0472">Membrane</keyword>
<dbReference type="Proteomes" id="UP000015106">
    <property type="component" value="Chromosome 4"/>
</dbReference>
<name>A0A8R7Q1F4_TRIUA</name>
<dbReference type="Gramene" id="TuG1812G0400000157.01.T01">
    <property type="protein sequence ID" value="TuG1812G0400000157.01.T01.cds388344"/>
    <property type="gene ID" value="TuG1812G0400000157.01"/>
</dbReference>
<keyword evidence="1" id="KW-0812">Transmembrane</keyword>
<dbReference type="AlphaFoldDB" id="A0A8R7Q1F4"/>
<feature type="transmembrane region" description="Helical" evidence="1">
    <location>
        <begin position="20"/>
        <end position="46"/>
    </location>
</feature>
<evidence type="ECO:0000256" key="1">
    <source>
        <dbReference type="SAM" id="Phobius"/>
    </source>
</evidence>
<sequence length="59" mass="6758">MIYLDCEEVLMHDPKLDPRGGMSCLCDVIFATESIIDLFLIVYFLLDFVSIMRGNLIQS</sequence>
<reference evidence="2" key="2">
    <citation type="submission" date="2018-03" db="EMBL/GenBank/DDBJ databases">
        <title>The Triticum urartu genome reveals the dynamic nature of wheat genome evolution.</title>
        <authorList>
            <person name="Ling H."/>
            <person name="Ma B."/>
            <person name="Shi X."/>
            <person name="Liu H."/>
            <person name="Dong L."/>
            <person name="Sun H."/>
            <person name="Cao Y."/>
            <person name="Gao Q."/>
            <person name="Zheng S."/>
            <person name="Li Y."/>
            <person name="Yu Y."/>
            <person name="Du H."/>
            <person name="Qi M."/>
            <person name="Li Y."/>
            <person name="Yu H."/>
            <person name="Cui Y."/>
            <person name="Wang N."/>
            <person name="Chen C."/>
            <person name="Wu H."/>
            <person name="Zhao Y."/>
            <person name="Zhang J."/>
            <person name="Li Y."/>
            <person name="Zhou W."/>
            <person name="Zhang B."/>
            <person name="Hu W."/>
            <person name="Eijk M."/>
            <person name="Tang J."/>
            <person name="Witsenboer H."/>
            <person name="Zhao S."/>
            <person name="Li Z."/>
            <person name="Zhang A."/>
            <person name="Wang D."/>
            <person name="Liang C."/>
        </authorList>
    </citation>
    <scope>NUCLEOTIDE SEQUENCE [LARGE SCALE GENOMIC DNA]</scope>
    <source>
        <strain evidence="2">cv. G1812</strain>
    </source>
</reference>
<keyword evidence="3" id="KW-1185">Reference proteome</keyword>
<evidence type="ECO:0000313" key="2">
    <source>
        <dbReference type="EnsemblPlants" id="TuG1812G0400000157.01.T01.cds388344"/>
    </source>
</evidence>
<accession>A0A8R7Q1F4</accession>
<reference evidence="2" key="3">
    <citation type="submission" date="2022-06" db="UniProtKB">
        <authorList>
            <consortium name="EnsemblPlants"/>
        </authorList>
    </citation>
    <scope>IDENTIFICATION</scope>
</reference>
<dbReference type="EnsemblPlants" id="TuG1812G0400000157.01.T01">
    <property type="protein sequence ID" value="TuG1812G0400000157.01.T01.cds388344"/>
    <property type="gene ID" value="TuG1812G0400000157.01"/>
</dbReference>
<keyword evidence="1" id="KW-1133">Transmembrane helix</keyword>
<proteinExistence type="predicted"/>
<reference evidence="3" key="1">
    <citation type="journal article" date="2013" name="Nature">
        <title>Draft genome of the wheat A-genome progenitor Triticum urartu.</title>
        <authorList>
            <person name="Ling H.Q."/>
            <person name="Zhao S."/>
            <person name="Liu D."/>
            <person name="Wang J."/>
            <person name="Sun H."/>
            <person name="Zhang C."/>
            <person name="Fan H."/>
            <person name="Li D."/>
            <person name="Dong L."/>
            <person name="Tao Y."/>
            <person name="Gao C."/>
            <person name="Wu H."/>
            <person name="Li Y."/>
            <person name="Cui Y."/>
            <person name="Guo X."/>
            <person name="Zheng S."/>
            <person name="Wang B."/>
            <person name="Yu K."/>
            <person name="Liang Q."/>
            <person name="Yang W."/>
            <person name="Lou X."/>
            <person name="Chen J."/>
            <person name="Feng M."/>
            <person name="Jian J."/>
            <person name="Zhang X."/>
            <person name="Luo G."/>
            <person name="Jiang Y."/>
            <person name="Liu J."/>
            <person name="Wang Z."/>
            <person name="Sha Y."/>
            <person name="Zhang B."/>
            <person name="Wu H."/>
            <person name="Tang D."/>
            <person name="Shen Q."/>
            <person name="Xue P."/>
            <person name="Zou S."/>
            <person name="Wang X."/>
            <person name="Liu X."/>
            <person name="Wang F."/>
            <person name="Yang Y."/>
            <person name="An X."/>
            <person name="Dong Z."/>
            <person name="Zhang K."/>
            <person name="Zhang X."/>
            <person name="Luo M.C."/>
            <person name="Dvorak J."/>
            <person name="Tong Y."/>
            <person name="Wang J."/>
            <person name="Yang H."/>
            <person name="Li Z."/>
            <person name="Wang D."/>
            <person name="Zhang A."/>
            <person name="Wang J."/>
        </authorList>
    </citation>
    <scope>NUCLEOTIDE SEQUENCE</scope>
    <source>
        <strain evidence="3">cv. G1812</strain>
    </source>
</reference>
<organism evidence="2 3">
    <name type="scientific">Triticum urartu</name>
    <name type="common">Red wild einkorn</name>
    <name type="synonym">Crithodium urartu</name>
    <dbReference type="NCBI Taxonomy" id="4572"/>
    <lineage>
        <taxon>Eukaryota</taxon>
        <taxon>Viridiplantae</taxon>
        <taxon>Streptophyta</taxon>
        <taxon>Embryophyta</taxon>
        <taxon>Tracheophyta</taxon>
        <taxon>Spermatophyta</taxon>
        <taxon>Magnoliopsida</taxon>
        <taxon>Liliopsida</taxon>
        <taxon>Poales</taxon>
        <taxon>Poaceae</taxon>
        <taxon>BOP clade</taxon>
        <taxon>Pooideae</taxon>
        <taxon>Triticodae</taxon>
        <taxon>Triticeae</taxon>
        <taxon>Triticinae</taxon>
        <taxon>Triticum</taxon>
    </lineage>
</organism>
<evidence type="ECO:0000313" key="3">
    <source>
        <dbReference type="Proteomes" id="UP000015106"/>
    </source>
</evidence>